<evidence type="ECO:0000313" key="5">
    <source>
        <dbReference type="EMBL" id="CAB4937706.1"/>
    </source>
</evidence>
<dbReference type="InterPro" id="IPR011604">
    <property type="entry name" value="PDDEXK-like_dom_sf"/>
</dbReference>
<dbReference type="EMBL" id="CAFBIY010000042">
    <property type="protein sequence ID" value="CAB4849763.1"/>
    <property type="molecule type" value="Genomic_DNA"/>
</dbReference>
<evidence type="ECO:0000313" key="3">
    <source>
        <dbReference type="EMBL" id="CAB4701239.1"/>
    </source>
</evidence>
<name>A0A6J7C1H5_9ZZZZ</name>
<evidence type="ECO:0000259" key="1">
    <source>
        <dbReference type="Pfam" id="PF12705"/>
    </source>
</evidence>
<dbReference type="EMBL" id="CAFBMT010000010">
    <property type="protein sequence ID" value="CAB4937706.1"/>
    <property type="molecule type" value="Genomic_DNA"/>
</dbReference>
<proteinExistence type="predicted"/>
<reference evidence="4" key="1">
    <citation type="submission" date="2020-05" db="EMBL/GenBank/DDBJ databases">
        <authorList>
            <person name="Chiriac C."/>
            <person name="Salcher M."/>
            <person name="Ghai R."/>
            <person name="Kavagutti S V."/>
        </authorList>
    </citation>
    <scope>NUCLEOTIDE SEQUENCE</scope>
</reference>
<organism evidence="4">
    <name type="scientific">freshwater metagenome</name>
    <dbReference type="NCBI Taxonomy" id="449393"/>
    <lineage>
        <taxon>unclassified sequences</taxon>
        <taxon>metagenomes</taxon>
        <taxon>ecological metagenomes</taxon>
    </lineage>
</organism>
<accession>A0A6J7C1H5</accession>
<evidence type="ECO:0000313" key="4">
    <source>
        <dbReference type="EMBL" id="CAB4849763.1"/>
    </source>
</evidence>
<evidence type="ECO:0000313" key="2">
    <source>
        <dbReference type="EMBL" id="CAB4363906.1"/>
    </source>
</evidence>
<gene>
    <name evidence="3" type="ORF">UFOPK2656_00072</name>
    <name evidence="4" type="ORF">UFOPK3267_00997</name>
    <name evidence="5" type="ORF">UFOPK3651_01922</name>
    <name evidence="6" type="ORF">UFOPK3931_01460</name>
    <name evidence="2" type="ORF">UFOPK4189_01676</name>
</gene>
<protein>
    <submittedName>
        <fullName evidence="4">Unannotated protein</fullName>
    </submittedName>
</protein>
<dbReference type="EMBL" id="CAEZYF010000001">
    <property type="protein sequence ID" value="CAB4701239.1"/>
    <property type="molecule type" value="Genomic_DNA"/>
</dbReference>
<dbReference type="EMBL" id="CAESGF010000008">
    <property type="protein sequence ID" value="CAB4363906.1"/>
    <property type="molecule type" value="Genomic_DNA"/>
</dbReference>
<sequence>MYPVPTSLSPSRVEAFVSCPLAFRFASIEKLPEPPSVHTTKGSLVHRALELLFINPAAERTTDAARTALDQAVAEYRVDPEFTLLGLDEVKSAEFFADSWSLVQGYFAMEDPTTVHEIGLEIRLEAPIDTFSLRGIIDRLELDTDGNFVVTDYKTGRAPGPRYQQNSMSGVHFYSFLCEAVLGRRPATVRLMYLRSGDVITATPSAMSVKAITGRAKAVMKAVEQACTTEDFRPKQGALCGFCSFKEWCPAFGGDPSRAAAEAPLRLVASAGR</sequence>
<dbReference type="AlphaFoldDB" id="A0A6J7C1H5"/>
<dbReference type="Gene3D" id="3.90.320.10">
    <property type="match status" value="1"/>
</dbReference>
<evidence type="ECO:0000313" key="6">
    <source>
        <dbReference type="EMBL" id="CAB4990843.1"/>
    </source>
</evidence>
<dbReference type="EMBL" id="CAFBOL010000034">
    <property type="protein sequence ID" value="CAB4990843.1"/>
    <property type="molecule type" value="Genomic_DNA"/>
</dbReference>
<dbReference type="InterPro" id="IPR038726">
    <property type="entry name" value="PDDEXK_AddAB-type"/>
</dbReference>
<feature type="domain" description="PD-(D/E)XK endonuclease-like" evidence="1">
    <location>
        <begin position="7"/>
        <end position="250"/>
    </location>
</feature>
<dbReference type="Pfam" id="PF12705">
    <property type="entry name" value="PDDEXK_1"/>
    <property type="match status" value="1"/>
</dbReference>